<dbReference type="CDD" id="cd02440">
    <property type="entry name" value="AdoMet_MTases"/>
    <property type="match status" value="1"/>
</dbReference>
<reference evidence="1 2" key="1">
    <citation type="submission" date="2011-08" db="EMBL/GenBank/DDBJ databases">
        <authorList>
            <person name="Liu Z.J."/>
            <person name="Shi F.L."/>
            <person name="Lu J.Q."/>
            <person name="Li M."/>
            <person name="Wang Z.L."/>
        </authorList>
    </citation>
    <scope>NUCLEOTIDE SEQUENCE [LARGE SCALE GENOMIC DNA]</scope>
    <source>
        <strain evidence="1 2">USNM 41457</strain>
    </source>
</reference>
<evidence type="ECO:0008006" key="3">
    <source>
        <dbReference type="Google" id="ProtNLM"/>
    </source>
</evidence>
<dbReference type="AlphaFoldDB" id="J9D736"/>
<dbReference type="InterPro" id="IPR029063">
    <property type="entry name" value="SAM-dependent_MTases_sf"/>
</dbReference>
<evidence type="ECO:0000313" key="1">
    <source>
        <dbReference type="EMBL" id="EJW03581.1"/>
    </source>
</evidence>
<sequence length="383" mass="44459">MKNKTVEILISSLKAFKCPKIHLEQYITPPKIATQFLQLIDASENIENKKIIDLCAGTGFLGIGALLYSPLEVSFVECDEDAVNILKENLELCEYNFYEYVIKNDFMWNQNGKNFDFNTGFKRDIEVKEAKVNYKEKQIYDLDDLISSLKNNTIAQNFEASEALQREFDDCDYPQICVLKDKNDQKTRKCISLQHNKIDKSEREIDIAKCVNLDNFDAENNNEYPKNTKISTENQNYNKKKHSISSEKNNSILDIEYGKIEPILSSTETAEESTGLEYQQPIIRVIQSLYLQLSTIPEKYFDIVLLNPPFGTKEENADINALDFALSIGKTVFSMHKSSTRQFITKRYKNCDLIASLKYPLEKTYRHHKAKKVYVDVDFYRFY</sequence>
<dbReference type="Pfam" id="PF03602">
    <property type="entry name" value="Cons_hypoth95"/>
    <property type="match status" value="1"/>
</dbReference>
<dbReference type="GO" id="GO:0008988">
    <property type="term" value="F:rRNA (adenine-N6-)-methyltransferase activity"/>
    <property type="evidence" value="ECO:0007669"/>
    <property type="project" value="TreeGrafter"/>
</dbReference>
<dbReference type="InParanoid" id="J9D736"/>
<dbReference type="STRING" id="1003232.J9D736"/>
<protein>
    <recommendedName>
        <fullName evidence="3">Methyltransferase small domain-containing protein</fullName>
    </recommendedName>
</protein>
<evidence type="ECO:0000313" key="2">
    <source>
        <dbReference type="Proteomes" id="UP000003163"/>
    </source>
</evidence>
<dbReference type="PANTHER" id="PTHR23290">
    <property type="entry name" value="RRNA N6-ADENOSINE-METHYLTRANSFERASE METTL5"/>
    <property type="match status" value="1"/>
</dbReference>
<dbReference type="InterPro" id="IPR002052">
    <property type="entry name" value="DNA_methylase_N6_adenine_CS"/>
</dbReference>
<dbReference type="EMBL" id="AFBI03000034">
    <property type="protein sequence ID" value="EJW03581.1"/>
    <property type="molecule type" value="Genomic_DNA"/>
</dbReference>
<dbReference type="PROSITE" id="PS00092">
    <property type="entry name" value="N6_MTASE"/>
    <property type="match status" value="1"/>
</dbReference>
<accession>J9D736</accession>
<dbReference type="Proteomes" id="UP000003163">
    <property type="component" value="Unassembled WGS sequence"/>
</dbReference>
<dbReference type="SUPFAM" id="SSF53335">
    <property type="entry name" value="S-adenosyl-L-methionine-dependent methyltransferases"/>
    <property type="match status" value="1"/>
</dbReference>
<dbReference type="GO" id="GO:0003676">
    <property type="term" value="F:nucleic acid binding"/>
    <property type="evidence" value="ECO:0007669"/>
    <property type="project" value="InterPro"/>
</dbReference>
<keyword evidence="2" id="KW-1185">Reference proteome</keyword>
<dbReference type="InterPro" id="IPR051720">
    <property type="entry name" value="rRNA_MeTrfase/Polyamine_Synth"/>
</dbReference>
<organism evidence="1 2">
    <name type="scientific">Edhazardia aedis (strain USNM 41457)</name>
    <name type="common">Microsporidian parasite</name>
    <dbReference type="NCBI Taxonomy" id="1003232"/>
    <lineage>
        <taxon>Eukaryota</taxon>
        <taxon>Fungi</taxon>
        <taxon>Fungi incertae sedis</taxon>
        <taxon>Microsporidia</taxon>
        <taxon>Edhazardia</taxon>
    </lineage>
</organism>
<reference evidence="2" key="2">
    <citation type="submission" date="2015-07" db="EMBL/GenBank/DDBJ databases">
        <title>Contrasting host-pathogen interactions and genome evolution in two generalist and specialist microsporidian pathogens of mosquitoes.</title>
        <authorList>
            <consortium name="The Broad Institute Genomics Platform"/>
            <consortium name="The Broad Institute Genome Sequencing Center for Infectious Disease"/>
            <person name="Cuomo C.A."/>
            <person name="Sanscrainte N.D."/>
            <person name="Goldberg J.M."/>
            <person name="Heiman D."/>
            <person name="Young S."/>
            <person name="Zeng Q."/>
            <person name="Becnel J.J."/>
            <person name="Birren B.W."/>
        </authorList>
    </citation>
    <scope>NUCLEOTIDE SEQUENCE [LARGE SCALE GENOMIC DNA]</scope>
    <source>
        <strain evidence="2">USNM 41457</strain>
    </source>
</reference>
<proteinExistence type="predicted"/>
<dbReference type="VEuPathDB" id="MicrosporidiaDB:EDEG_02093"/>
<name>J9D736_EDHAE</name>
<dbReference type="HOGENOM" id="CLU_721651_0_0_1"/>
<dbReference type="OrthoDB" id="7848332at2759"/>
<comment type="caution">
    <text evidence="1">The sequence shown here is derived from an EMBL/GenBank/DDBJ whole genome shotgun (WGS) entry which is preliminary data.</text>
</comment>
<dbReference type="Gene3D" id="3.40.50.150">
    <property type="entry name" value="Vaccinia Virus protein VP39"/>
    <property type="match status" value="2"/>
</dbReference>
<dbReference type="PANTHER" id="PTHR23290:SF0">
    <property type="entry name" value="RRNA N6-ADENOSINE-METHYLTRANSFERASE METTL5"/>
    <property type="match status" value="1"/>
</dbReference>
<gene>
    <name evidence="1" type="ORF">EDEG_02093</name>
</gene>